<organism evidence="1 2">
    <name type="scientific">Brucella tritici</name>
    <dbReference type="NCBI Taxonomy" id="94626"/>
    <lineage>
        <taxon>Bacteria</taxon>
        <taxon>Pseudomonadati</taxon>
        <taxon>Pseudomonadota</taxon>
        <taxon>Alphaproteobacteria</taxon>
        <taxon>Hyphomicrobiales</taxon>
        <taxon>Brucellaceae</taxon>
        <taxon>Brucella/Ochrobactrum group</taxon>
        <taxon>Brucella</taxon>
    </lineage>
</organism>
<gene>
    <name evidence="1" type="ORF">HGG76_07935</name>
</gene>
<dbReference type="Proteomes" id="UP000558475">
    <property type="component" value="Unassembled WGS sequence"/>
</dbReference>
<reference evidence="1 2" key="1">
    <citation type="submission" date="2020-04" db="EMBL/GenBank/DDBJ databases">
        <title>Whole genome sequencing of clinical and environmental type strains of Ochrobactrum.</title>
        <authorList>
            <person name="Dharne M."/>
        </authorList>
    </citation>
    <scope>NUCLEOTIDE SEQUENCE [LARGE SCALE GENOMIC DNA]</scope>
    <source>
        <strain evidence="1 2">DSM 13340</strain>
    </source>
</reference>
<accession>A0A7X6FPS5</accession>
<evidence type="ECO:0000313" key="2">
    <source>
        <dbReference type="Proteomes" id="UP000558475"/>
    </source>
</evidence>
<dbReference type="EMBL" id="JAAXZB010000001">
    <property type="protein sequence ID" value="NKW09606.1"/>
    <property type="molecule type" value="Genomic_DNA"/>
</dbReference>
<evidence type="ECO:0000313" key="1">
    <source>
        <dbReference type="EMBL" id="NKW09606.1"/>
    </source>
</evidence>
<comment type="caution">
    <text evidence="1">The sequence shown here is derived from an EMBL/GenBank/DDBJ whole genome shotgun (WGS) entry which is preliminary data.</text>
</comment>
<sequence>MMAITREISETDLSLIHLGLLASSLSVRTDVAQMSIIQIKPQREVMQQNQPI</sequence>
<protein>
    <submittedName>
        <fullName evidence="1">Uncharacterized protein</fullName>
    </submittedName>
</protein>
<dbReference type="AlphaFoldDB" id="A0A7X6FPS5"/>
<name>A0A7X6FPS5_9HYPH</name>
<proteinExistence type="predicted"/>